<dbReference type="InterPro" id="IPR006083">
    <property type="entry name" value="PRK/URK"/>
</dbReference>
<dbReference type="InterPro" id="IPR027417">
    <property type="entry name" value="P-loop_NTPase"/>
</dbReference>
<name>A0AAV5S6G6_MAUHU</name>
<evidence type="ECO:0000313" key="3">
    <source>
        <dbReference type="Proteomes" id="UP001377567"/>
    </source>
</evidence>
<accession>A0AAV5S6G6</accession>
<dbReference type="Gene3D" id="3.40.50.300">
    <property type="entry name" value="P-loop containing nucleotide triphosphate hydrolases"/>
    <property type="match status" value="1"/>
</dbReference>
<dbReference type="Pfam" id="PF00485">
    <property type="entry name" value="PRK"/>
    <property type="match status" value="1"/>
</dbReference>
<dbReference type="GO" id="GO:0005524">
    <property type="term" value="F:ATP binding"/>
    <property type="evidence" value="ECO:0007669"/>
    <property type="project" value="InterPro"/>
</dbReference>
<evidence type="ECO:0000259" key="1">
    <source>
        <dbReference type="Pfam" id="PF00485"/>
    </source>
</evidence>
<keyword evidence="2" id="KW-0418">Kinase</keyword>
<dbReference type="Proteomes" id="UP001377567">
    <property type="component" value="Unassembled WGS sequence"/>
</dbReference>
<gene>
    <name evidence="2" type="ORF">DAKH74_049590</name>
</gene>
<proteinExistence type="predicted"/>
<dbReference type="AlphaFoldDB" id="A0AAV5S6G6"/>
<keyword evidence="2" id="KW-0808">Transferase</keyword>
<dbReference type="SUPFAM" id="SSF52540">
    <property type="entry name" value="P-loop containing nucleoside triphosphate hydrolases"/>
    <property type="match status" value="1"/>
</dbReference>
<evidence type="ECO:0000313" key="2">
    <source>
        <dbReference type="EMBL" id="GMM58342.1"/>
    </source>
</evidence>
<protein>
    <submittedName>
        <fullName evidence="2">Uridine kinase</fullName>
    </submittedName>
</protein>
<feature type="domain" description="Phosphoribulokinase/uridine kinase" evidence="1">
    <location>
        <begin position="70"/>
        <end position="158"/>
    </location>
</feature>
<dbReference type="GO" id="GO:0016301">
    <property type="term" value="F:kinase activity"/>
    <property type="evidence" value="ECO:0007669"/>
    <property type="project" value="UniProtKB-KW"/>
</dbReference>
<reference evidence="2 3" key="1">
    <citation type="journal article" date="2023" name="Elife">
        <title>Identification of key yeast species and microbe-microbe interactions impacting larval growth of Drosophila in the wild.</title>
        <authorList>
            <person name="Mure A."/>
            <person name="Sugiura Y."/>
            <person name="Maeda R."/>
            <person name="Honda K."/>
            <person name="Sakurai N."/>
            <person name="Takahashi Y."/>
            <person name="Watada M."/>
            <person name="Katoh T."/>
            <person name="Gotoh A."/>
            <person name="Gotoh Y."/>
            <person name="Taniguchi I."/>
            <person name="Nakamura K."/>
            <person name="Hayashi T."/>
            <person name="Katayama T."/>
            <person name="Uemura T."/>
            <person name="Hattori Y."/>
        </authorList>
    </citation>
    <scope>NUCLEOTIDE SEQUENCE [LARGE SCALE GENOMIC DNA]</scope>
    <source>
        <strain evidence="2 3">KH-74</strain>
    </source>
</reference>
<dbReference type="EMBL" id="BTGD01000025">
    <property type="protein sequence ID" value="GMM58342.1"/>
    <property type="molecule type" value="Genomic_DNA"/>
</dbReference>
<organism evidence="2 3">
    <name type="scientific">Maudiozyma humilis</name>
    <name type="common">Sour dough yeast</name>
    <name type="synonym">Kazachstania humilis</name>
    <dbReference type="NCBI Taxonomy" id="51915"/>
    <lineage>
        <taxon>Eukaryota</taxon>
        <taxon>Fungi</taxon>
        <taxon>Dikarya</taxon>
        <taxon>Ascomycota</taxon>
        <taxon>Saccharomycotina</taxon>
        <taxon>Saccharomycetes</taxon>
        <taxon>Saccharomycetales</taxon>
        <taxon>Saccharomycetaceae</taxon>
        <taxon>Maudiozyma</taxon>
    </lineage>
</organism>
<comment type="caution">
    <text evidence="2">The sequence shown here is derived from an EMBL/GenBank/DDBJ whole genome shotgun (WGS) entry which is preliminary data.</text>
</comment>
<keyword evidence="3" id="KW-1185">Reference proteome</keyword>
<sequence length="210" mass="23816">MPNTKLVISLAGGHATGIVNVARKLQSSIAKFFSDTTVTIIDLDEIAKDNAERTYSGLDIDFDELYFDLKNITHDGIDIIIICGCYALYDKRINDISKLKVFLDSDGDKRLINLILKEKADTPDKLSALIAEYMDNLRPEMIKYIEPTIAHADLIIPYENEEMGFQIILDGVIKVIDQIDGGKKKHTATPVWDYENERMDVQKERYLDLS</sequence>